<feature type="domain" description="Myb-like" evidence="8">
    <location>
        <begin position="2"/>
        <end position="54"/>
    </location>
</feature>
<dbReference type="SMART" id="SM00717">
    <property type="entry name" value="SANT"/>
    <property type="match status" value="2"/>
</dbReference>
<feature type="domain" description="HTH myb-type" evidence="9">
    <location>
        <begin position="65"/>
        <end position="109"/>
    </location>
</feature>
<dbReference type="CDD" id="cd00167">
    <property type="entry name" value="SANT"/>
    <property type="match status" value="2"/>
</dbReference>
<dbReference type="InterPro" id="IPR017930">
    <property type="entry name" value="Myb_dom"/>
</dbReference>
<dbReference type="Pfam" id="PF00249">
    <property type="entry name" value="Myb_DNA-binding"/>
    <property type="match status" value="2"/>
</dbReference>
<evidence type="ECO:0000256" key="5">
    <source>
        <dbReference type="ARBA" id="ARBA00023159"/>
    </source>
</evidence>
<evidence type="ECO:0000256" key="1">
    <source>
        <dbReference type="ARBA" id="ARBA00004123"/>
    </source>
</evidence>
<evidence type="ECO:0000259" key="9">
    <source>
        <dbReference type="PROSITE" id="PS51294"/>
    </source>
</evidence>
<organism evidence="10">
    <name type="scientific">Clarkia gracilis subsp. sonomensis</name>
    <dbReference type="NCBI Taxonomy" id="1906248"/>
    <lineage>
        <taxon>Eukaryota</taxon>
        <taxon>Viridiplantae</taxon>
        <taxon>Streptophyta</taxon>
        <taxon>Embryophyta</taxon>
        <taxon>Tracheophyta</taxon>
        <taxon>Spermatophyta</taxon>
        <taxon>Magnoliopsida</taxon>
        <taxon>eudicotyledons</taxon>
        <taxon>Gunneridae</taxon>
        <taxon>Pentapetalae</taxon>
        <taxon>rosids</taxon>
        <taxon>malvids</taxon>
        <taxon>Myrtales</taxon>
        <taxon>Onagraceae</taxon>
        <taxon>Onagroideae</taxon>
        <taxon>Onagreae</taxon>
        <taxon>Clarkia</taxon>
    </lineage>
</organism>
<dbReference type="GO" id="GO:0005634">
    <property type="term" value="C:nucleus"/>
    <property type="evidence" value="ECO:0007669"/>
    <property type="project" value="UniProtKB-SubCell"/>
</dbReference>
<proteinExistence type="evidence at transcript level"/>
<dbReference type="InterPro" id="IPR001005">
    <property type="entry name" value="SANT/Myb"/>
</dbReference>
<dbReference type="FunFam" id="1.10.10.60:FF:000218">
    <property type="entry name" value="Myb transcription factor"/>
    <property type="match status" value="1"/>
</dbReference>
<name>A0A7S9AT40_9MYRT</name>
<dbReference type="Gene3D" id="1.10.10.60">
    <property type="entry name" value="Homeodomain-like"/>
    <property type="match status" value="2"/>
</dbReference>
<evidence type="ECO:0000256" key="6">
    <source>
        <dbReference type="ARBA" id="ARBA00023163"/>
    </source>
</evidence>
<dbReference type="GO" id="GO:0080090">
    <property type="term" value="P:regulation of primary metabolic process"/>
    <property type="evidence" value="ECO:0007669"/>
    <property type="project" value="UniProtKB-ARBA"/>
</dbReference>
<accession>A0A7S9AT40</accession>
<feature type="domain" description="Myb-like" evidence="8">
    <location>
        <begin position="55"/>
        <end position="105"/>
    </location>
</feature>
<keyword evidence="3" id="KW-0805">Transcription regulation</keyword>
<evidence type="ECO:0000256" key="7">
    <source>
        <dbReference type="ARBA" id="ARBA00023242"/>
    </source>
</evidence>
<dbReference type="PANTHER" id="PTHR47999">
    <property type="entry name" value="TRANSCRIPTION FACTOR MYB8-RELATED-RELATED"/>
    <property type="match status" value="1"/>
</dbReference>
<reference evidence="10" key="1">
    <citation type="submission" date="2020-04" db="EMBL/GenBank/DDBJ databases">
        <authorList>
            <person name="Lin R.-C."/>
            <person name="Rausher M.D."/>
        </authorList>
    </citation>
    <scope>NUCLEOTIDE SEQUENCE</scope>
    <source>
        <tissue evidence="10">Pink cup</tissue>
    </source>
</reference>
<dbReference type="InterPro" id="IPR009057">
    <property type="entry name" value="Homeodomain-like_sf"/>
</dbReference>
<dbReference type="EMBL" id="MT425538">
    <property type="protein sequence ID" value="QPF47167.1"/>
    <property type="molecule type" value="mRNA"/>
</dbReference>
<dbReference type="PANTHER" id="PTHR47999:SF24">
    <property type="entry name" value="TRANSCRIPTION FACTOR MYB90"/>
    <property type="match status" value="1"/>
</dbReference>
<protein>
    <submittedName>
        <fullName evidence="10">R2R3 MYB transcription factor</fullName>
    </submittedName>
</protein>
<keyword evidence="4" id="KW-0238">DNA-binding</keyword>
<sequence length="220" mass="24831">MKEGLRKGAWSAEEDALLKQCIQIYGEGKWHLVPARAGLNRCRKGCRLRWLNYLKPGINLKELQDDEVDLILKLHKLLGNKWSLIAGRLPGRTCNYIKNYWNSNIAAKKWKSREKQQDSVKVKAIRPIVRRAPKIINFGMNNNNIGTTSQPHCNGITRDDEVMNWLDRLLMDDDDDVYAFCKGDGGCTASQGHCSTAGGGGCIDGSVLDELYIDHDIFQL</sequence>
<dbReference type="GO" id="GO:0003677">
    <property type="term" value="F:DNA binding"/>
    <property type="evidence" value="ECO:0007669"/>
    <property type="project" value="UniProtKB-KW"/>
</dbReference>
<dbReference type="InterPro" id="IPR015495">
    <property type="entry name" value="Myb_TF_plants"/>
</dbReference>
<evidence type="ECO:0000313" key="10">
    <source>
        <dbReference type="EMBL" id="QPF47167.1"/>
    </source>
</evidence>
<dbReference type="PROSITE" id="PS50090">
    <property type="entry name" value="MYB_LIKE"/>
    <property type="match status" value="2"/>
</dbReference>
<keyword evidence="5" id="KW-0010">Activator</keyword>
<gene>
    <name evidence="10" type="primary">MYB12</name>
</gene>
<evidence type="ECO:0000256" key="3">
    <source>
        <dbReference type="ARBA" id="ARBA00023015"/>
    </source>
</evidence>
<feature type="domain" description="HTH myb-type" evidence="9">
    <location>
        <begin position="2"/>
        <end position="58"/>
    </location>
</feature>
<reference evidence="10" key="2">
    <citation type="journal article" date="2021" name="New">
        <title>R2R3-MYB genes control petal pigmentation patterning in Clarkia gracilis ssp. sonomensis (Onagraceae).</title>
        <authorList>
            <person name="Lin R.C."/>
            <person name="Rausher M.D."/>
        </authorList>
    </citation>
    <scope>NUCLEOTIDE SEQUENCE</scope>
    <source>
        <tissue evidence="10">Pink cup</tissue>
    </source>
</reference>
<evidence type="ECO:0000256" key="2">
    <source>
        <dbReference type="ARBA" id="ARBA00022737"/>
    </source>
</evidence>
<evidence type="ECO:0000256" key="4">
    <source>
        <dbReference type="ARBA" id="ARBA00023125"/>
    </source>
</evidence>
<keyword evidence="7" id="KW-0539">Nucleus</keyword>
<keyword evidence="6" id="KW-0804">Transcription</keyword>
<dbReference type="AlphaFoldDB" id="A0A7S9AT40"/>
<keyword evidence="2" id="KW-0677">Repeat</keyword>
<dbReference type="SUPFAM" id="SSF46689">
    <property type="entry name" value="Homeodomain-like"/>
    <property type="match status" value="1"/>
</dbReference>
<comment type="subcellular location">
    <subcellularLocation>
        <location evidence="1">Nucleus</location>
    </subcellularLocation>
</comment>
<dbReference type="PROSITE" id="PS51294">
    <property type="entry name" value="HTH_MYB"/>
    <property type="match status" value="2"/>
</dbReference>
<evidence type="ECO:0000259" key="8">
    <source>
        <dbReference type="PROSITE" id="PS50090"/>
    </source>
</evidence>